<comment type="caution">
    <text evidence="4">The sequence shown here is derived from an EMBL/GenBank/DDBJ whole genome shotgun (WGS) entry which is preliminary data.</text>
</comment>
<protein>
    <submittedName>
        <fullName evidence="4">HipA domain-containing protein</fullName>
    </submittedName>
</protein>
<reference evidence="4 5" key="1">
    <citation type="journal article" date="2021" name="Sci. Rep.">
        <title>The distribution of antibiotic resistance genes in chicken gut microbiota commensals.</title>
        <authorList>
            <person name="Juricova H."/>
            <person name="Matiasovicova J."/>
            <person name="Kubasova T."/>
            <person name="Cejkova D."/>
            <person name="Rychlik I."/>
        </authorList>
    </citation>
    <scope>NUCLEOTIDE SEQUENCE [LARGE SCALE GENOMIC DNA]</scope>
    <source>
        <strain evidence="4 5">An829</strain>
    </source>
</reference>
<evidence type="ECO:0000313" key="5">
    <source>
        <dbReference type="Proteomes" id="UP000715095"/>
    </source>
</evidence>
<name>A0ABS2DUJ0_9BURK</name>
<dbReference type="EMBL" id="JACJJC010000011">
    <property type="protein sequence ID" value="MBM6704363.1"/>
    <property type="molecule type" value="Genomic_DNA"/>
</dbReference>
<evidence type="ECO:0000259" key="3">
    <source>
        <dbReference type="Pfam" id="PF07804"/>
    </source>
</evidence>
<feature type="domain" description="HipA-like C-terminal" evidence="3">
    <location>
        <begin position="165"/>
        <end position="272"/>
    </location>
</feature>
<dbReference type="RefSeq" id="WP_205103068.1">
    <property type="nucleotide sequence ID" value="NZ_JACJJC010000011.1"/>
</dbReference>
<keyword evidence="1" id="KW-0808">Transferase</keyword>
<evidence type="ECO:0000256" key="1">
    <source>
        <dbReference type="ARBA" id="ARBA00022679"/>
    </source>
</evidence>
<organism evidence="4 5">
    <name type="scientific">Sutterella massiliensis</name>
    <dbReference type="NCBI Taxonomy" id="1816689"/>
    <lineage>
        <taxon>Bacteria</taxon>
        <taxon>Pseudomonadati</taxon>
        <taxon>Pseudomonadota</taxon>
        <taxon>Betaproteobacteria</taxon>
        <taxon>Burkholderiales</taxon>
        <taxon>Sutterellaceae</taxon>
        <taxon>Sutterella</taxon>
    </lineage>
</organism>
<dbReference type="InterPro" id="IPR012893">
    <property type="entry name" value="HipA-like_C"/>
</dbReference>
<evidence type="ECO:0000256" key="2">
    <source>
        <dbReference type="ARBA" id="ARBA00022777"/>
    </source>
</evidence>
<keyword evidence="5" id="KW-1185">Reference proteome</keyword>
<accession>A0ABS2DUJ0</accession>
<proteinExistence type="predicted"/>
<gene>
    <name evidence="4" type="ORF">H6A60_07685</name>
</gene>
<evidence type="ECO:0000313" key="4">
    <source>
        <dbReference type="EMBL" id="MBM6704363.1"/>
    </source>
</evidence>
<dbReference type="Pfam" id="PF07804">
    <property type="entry name" value="HipA_C"/>
    <property type="match status" value="1"/>
</dbReference>
<keyword evidence="2" id="KW-0418">Kinase</keyword>
<dbReference type="Proteomes" id="UP000715095">
    <property type="component" value="Unassembled WGS sequence"/>
</dbReference>
<sequence length="378" mass="40985">MSARSRRTLSRFGLKSRIKDGGAAAADAEDASLDAAPSSADFGLEIGRGVDRLFAGGLYSPEELSGVRLPHAFRHGGGIDLIENGAACGIRTRTASESTSLDALIYAFHANEHGRAHANDRLRLAADAVLGGRRTRISVMHKRSECAVTLRRLDDPIDVPVWRAVALTLARRAGIETLDFTIRSAMGTAALLTDRFDRTIDSTTKLRTAPLLTLSAEALLPVKPLGRGFAAPRPGRLPYLALADILNRTGASPKTDLPAMWRRMAFSVMLGAKPKTSDWQFARTSLDALGWRLLPMHSISILPRDWATGSGATLDGRTPLETPEACIAYARYFAISMGEAKTAIFEMRRALADWERVALDFGADPREIDLMASVFEEG</sequence>